<dbReference type="OrthoDB" id="3355217at2759"/>
<feature type="compositionally biased region" description="Polar residues" evidence="1">
    <location>
        <begin position="840"/>
        <end position="855"/>
    </location>
</feature>
<name>A0A5C3EJ48_9BASI</name>
<feature type="compositionally biased region" description="Basic and acidic residues" evidence="1">
    <location>
        <begin position="282"/>
        <end position="302"/>
    </location>
</feature>
<reference evidence="2 3" key="1">
    <citation type="submission" date="2018-03" db="EMBL/GenBank/DDBJ databases">
        <authorList>
            <person name="Guldener U."/>
        </authorList>
    </citation>
    <scope>NUCLEOTIDE SEQUENCE [LARGE SCALE GENOMIC DNA]</scope>
    <source>
        <strain evidence="2 3">NBRC100155</strain>
    </source>
</reference>
<feature type="region of interest" description="Disordered" evidence="1">
    <location>
        <begin position="814"/>
        <end position="988"/>
    </location>
</feature>
<feature type="compositionally biased region" description="Basic and acidic residues" evidence="1">
    <location>
        <begin position="482"/>
        <end position="493"/>
    </location>
</feature>
<evidence type="ECO:0000313" key="3">
    <source>
        <dbReference type="Proteomes" id="UP000324022"/>
    </source>
</evidence>
<dbReference type="AlphaFoldDB" id="A0A5C3EJ48"/>
<feature type="compositionally biased region" description="Polar residues" evidence="1">
    <location>
        <begin position="868"/>
        <end position="880"/>
    </location>
</feature>
<dbReference type="PANTHER" id="PTHR48465:SF1">
    <property type="entry name" value="PROTEIN SSUH2 HOMOLOG"/>
    <property type="match status" value="1"/>
</dbReference>
<dbReference type="GO" id="GO:0031072">
    <property type="term" value="F:heat shock protein binding"/>
    <property type="evidence" value="ECO:0007669"/>
    <property type="project" value="InterPro"/>
</dbReference>
<evidence type="ECO:0000313" key="2">
    <source>
        <dbReference type="EMBL" id="SPO29636.1"/>
    </source>
</evidence>
<feature type="compositionally biased region" description="Low complexity" evidence="1">
    <location>
        <begin position="306"/>
        <end position="324"/>
    </location>
</feature>
<dbReference type="Proteomes" id="UP000324022">
    <property type="component" value="Unassembled WGS sequence"/>
</dbReference>
<dbReference type="CDD" id="cd10719">
    <property type="entry name" value="DnaJ_zf"/>
    <property type="match status" value="1"/>
</dbReference>
<accession>A0A5C3EJ48</accession>
<dbReference type="InterPro" id="IPR001305">
    <property type="entry name" value="HSP_DnaJ_Cys-rich_dom"/>
</dbReference>
<dbReference type="PANTHER" id="PTHR48465">
    <property type="entry name" value="PROTEIN SSUH2 HOMOLOG"/>
    <property type="match status" value="1"/>
</dbReference>
<dbReference type="EMBL" id="OOIN01000029">
    <property type="protein sequence ID" value="SPO29636.1"/>
    <property type="molecule type" value="Genomic_DNA"/>
</dbReference>
<dbReference type="GO" id="GO:0051082">
    <property type="term" value="F:unfolded protein binding"/>
    <property type="evidence" value="ECO:0007669"/>
    <property type="project" value="InterPro"/>
</dbReference>
<protein>
    <submittedName>
        <fullName evidence="2">Related to conserved hypothetical Ustilaginaceae-specific protein</fullName>
    </submittedName>
</protein>
<dbReference type="InterPro" id="IPR052789">
    <property type="entry name" value="SSUH2_homolog"/>
</dbReference>
<feature type="region of interest" description="Disordered" evidence="1">
    <location>
        <begin position="388"/>
        <end position="415"/>
    </location>
</feature>
<feature type="compositionally biased region" description="Low complexity" evidence="1">
    <location>
        <begin position="90"/>
        <end position="105"/>
    </location>
</feature>
<feature type="compositionally biased region" description="Polar residues" evidence="1">
    <location>
        <begin position="341"/>
        <end position="355"/>
    </location>
</feature>
<organism evidence="2 3">
    <name type="scientific">Ustilago trichophora</name>
    <dbReference type="NCBI Taxonomy" id="86804"/>
    <lineage>
        <taxon>Eukaryota</taxon>
        <taxon>Fungi</taxon>
        <taxon>Dikarya</taxon>
        <taxon>Basidiomycota</taxon>
        <taxon>Ustilaginomycotina</taxon>
        <taxon>Ustilaginomycetes</taxon>
        <taxon>Ustilaginales</taxon>
        <taxon>Ustilaginaceae</taxon>
        <taxon>Ustilago</taxon>
    </lineage>
</organism>
<feature type="region of interest" description="Disordered" evidence="1">
    <location>
        <begin position="1"/>
        <end position="106"/>
    </location>
</feature>
<feature type="compositionally biased region" description="Polar residues" evidence="1">
    <location>
        <begin position="62"/>
        <end position="84"/>
    </location>
</feature>
<feature type="compositionally biased region" description="Low complexity" evidence="1">
    <location>
        <begin position="18"/>
        <end position="55"/>
    </location>
</feature>
<keyword evidence="3" id="KW-1185">Reference proteome</keyword>
<feature type="compositionally biased region" description="Low complexity" evidence="1">
    <location>
        <begin position="262"/>
        <end position="277"/>
    </location>
</feature>
<feature type="compositionally biased region" description="Low complexity" evidence="1">
    <location>
        <begin position="903"/>
        <end position="922"/>
    </location>
</feature>
<sequence>MQSSAMPRLNKMNANGRTPSALPSPSSSSSSSTTLLPTSSSTVPHTTTTSPRSTTRILEPTTKPSSSAFLTAPTQRTGTQDQPAPSTPGATSSIYLSAPSSSSSAKPAFEYEDYSSFFDDYASKESTTGNRPEQDIRDSTFLPLQLNLQGISDDDEEDLKDLSALNFTKTIRMNLEALSRSSADHYAYNAEGYADPNVHYGAKAVEDAHDAAWFENSYAHLISKLSLAQDGSDTTKAERRRHHVRSYERYQDDQEEGNPQTSSSSSKDSPPAASLASGRSSSDAHEDELRTPPEPSLERFDPAVESPSYASAPRRPARRSPLPSQEAFPSAAAAAAPQLGSPFQPSHSQAQQSQRSLHRPETHEAFGRYDIGDSSELELLSDDVNAQRRAAGKARMMPWHNDTSSSQGHGRRRSSAVYDVVESNKPFTRLGPQDIAFSATTLPELRLTASDCVGIITARYPALCDAPLREFGEDGQPLPPTKKQETSEEEREARRDALNVKFCAKQRLSLIKAMVVMESRSASWKRIGPFNVENTNVNTAAEQQLQHDASPRTASEVARLPPMPSPWSMEIRHEQLDVAQIKGKSKKTIELASLRINARCVKCDGSGLGSCITCRAEKADECFWCSGTGREKTRAQAWCRRCQGAGVLKCNTCHGSLKSDCRSCEGTGTGEYGFFVDVTVKRVEMPAVPISTLFPNFNPASTTLEPSYDEVKTAATLALWDSITKLTEARSQAIASKGGKGKSKEMVPVMAACVWENSISHIVAVDVPLAAKFKKGAVPALRPEGLHRKIPTKRRFFTVPNDADLRSVELTEDEVKQIATPRPPVSQVYQRHPRSPASPAAQSQTTFDSPLQSSVDFGPNPPLATPSEGASVSGFSTPTRVPSPRSDAPPAKPAAREFVHRPSPLSQLTAATTTPSSASPSSVMHLHQHQQREHRQNYFDSQDYLASPPQHLDSPEHQKSRRPSAGQVLTKKLSSNILNKLGAHRGSF</sequence>
<evidence type="ECO:0000256" key="1">
    <source>
        <dbReference type="SAM" id="MobiDB-lite"/>
    </source>
</evidence>
<gene>
    <name evidence="2" type="ORF">UTRI_05458</name>
</gene>
<feature type="region of interest" description="Disordered" evidence="1">
    <location>
        <begin position="470"/>
        <end position="493"/>
    </location>
</feature>
<proteinExistence type="predicted"/>
<feature type="region of interest" description="Disordered" evidence="1">
    <location>
        <begin position="229"/>
        <end position="360"/>
    </location>
</feature>